<dbReference type="PROSITE" id="PS51257">
    <property type="entry name" value="PROKAR_LIPOPROTEIN"/>
    <property type="match status" value="1"/>
</dbReference>
<name>A0A1T5CRU9_9SPHI</name>
<dbReference type="AlphaFoldDB" id="A0A1T5CRU9"/>
<protein>
    <submittedName>
        <fullName evidence="9">Starch-binding associating with outer membrane</fullName>
    </submittedName>
</protein>
<sequence>MKKRFIYIFFASTMLASVSSCKIDTFPADNLSDNNFWNTSADLRMAANYFYSTLPGLTTTDVAQDVWSCYAFTNSGNDRNISDGSRVAPASSGDYNYYGIFQANKLIEKSTEVLAKGANADEVNWYVGEARFFRAWYYFEMFKRFGGVPIITKTLSVNSPELLTPRATREELLNFIFEDLDFAISVLRSPDALNTAKEYGRISKTAVQAFKARVALFEGTREKFHEYGDANKHLTLAKESAEAVMNSNDYALFSKPGTGSGGQVTNDAYYNLFQEAGDGRANKENIIVKAYGVNQANSIVSTPVQRYYEGANVTPTQNFVSKYLMADGLPIEKSPLYSEPTAQTTHAGYFAKKDPRMSFTIFKRGDEFIQSSNYTIPNPRQHVSGYGIRKYANKAFWNIQASYIDKPILRYAEVLLIYAEAQYELNGSISDADLDKTVNALRGRLPQVNIGTTGVPNYVSLPKLTNAFATANGLSMQEEIRRERLVELAYEGQAYWDLIRWKKAEVEMKESLIGSYFFSEYLTDPGEKWSATTPKNAKGYVVLQDASLRKFDPKKDYLWPIPLDEIAKNRENIKQNPGW</sequence>
<feature type="domain" description="RagB/SusD" evidence="7">
    <location>
        <begin position="305"/>
        <end position="579"/>
    </location>
</feature>
<evidence type="ECO:0000259" key="7">
    <source>
        <dbReference type="Pfam" id="PF07980"/>
    </source>
</evidence>
<comment type="subcellular location">
    <subcellularLocation>
        <location evidence="1">Cell outer membrane</location>
    </subcellularLocation>
</comment>
<evidence type="ECO:0000313" key="10">
    <source>
        <dbReference type="Proteomes" id="UP000190150"/>
    </source>
</evidence>
<dbReference type="RefSeq" id="WP_079642518.1">
    <property type="nucleotide sequence ID" value="NZ_FUZF01000004.1"/>
</dbReference>
<reference evidence="10" key="1">
    <citation type="submission" date="2017-02" db="EMBL/GenBank/DDBJ databases">
        <authorList>
            <person name="Varghese N."/>
            <person name="Submissions S."/>
        </authorList>
    </citation>
    <scope>NUCLEOTIDE SEQUENCE [LARGE SCALE GENOMIC DNA]</scope>
    <source>
        <strain evidence="10">DSM 24091</strain>
    </source>
</reference>
<dbReference type="Pfam" id="PF07980">
    <property type="entry name" value="SusD_RagB"/>
    <property type="match status" value="1"/>
</dbReference>
<keyword evidence="5" id="KW-0998">Cell outer membrane</keyword>
<dbReference type="InterPro" id="IPR011990">
    <property type="entry name" value="TPR-like_helical_dom_sf"/>
</dbReference>
<evidence type="ECO:0000256" key="2">
    <source>
        <dbReference type="ARBA" id="ARBA00006275"/>
    </source>
</evidence>
<dbReference type="OrthoDB" id="5694214at2"/>
<keyword evidence="4" id="KW-0472">Membrane</keyword>
<evidence type="ECO:0000256" key="3">
    <source>
        <dbReference type="ARBA" id="ARBA00022729"/>
    </source>
</evidence>
<dbReference type="GO" id="GO:0009279">
    <property type="term" value="C:cell outer membrane"/>
    <property type="evidence" value="ECO:0007669"/>
    <property type="project" value="UniProtKB-SubCell"/>
</dbReference>
<dbReference type="STRING" id="1513896.SAMN05660841_01564"/>
<dbReference type="InterPro" id="IPR033985">
    <property type="entry name" value="SusD-like_N"/>
</dbReference>
<keyword evidence="10" id="KW-1185">Reference proteome</keyword>
<feature type="chain" id="PRO_5012617342" evidence="6">
    <location>
        <begin position="23"/>
        <end position="579"/>
    </location>
</feature>
<evidence type="ECO:0000256" key="4">
    <source>
        <dbReference type="ARBA" id="ARBA00023136"/>
    </source>
</evidence>
<keyword evidence="3 6" id="KW-0732">Signal</keyword>
<evidence type="ECO:0000256" key="6">
    <source>
        <dbReference type="SAM" id="SignalP"/>
    </source>
</evidence>
<dbReference type="Gene3D" id="1.25.40.390">
    <property type="match status" value="1"/>
</dbReference>
<evidence type="ECO:0000256" key="5">
    <source>
        <dbReference type="ARBA" id="ARBA00023237"/>
    </source>
</evidence>
<comment type="similarity">
    <text evidence="2">Belongs to the SusD family.</text>
</comment>
<gene>
    <name evidence="9" type="ORF">SAMN05660841_01564</name>
</gene>
<dbReference type="SUPFAM" id="SSF48452">
    <property type="entry name" value="TPR-like"/>
    <property type="match status" value="1"/>
</dbReference>
<evidence type="ECO:0000259" key="8">
    <source>
        <dbReference type="Pfam" id="PF14322"/>
    </source>
</evidence>
<accession>A0A1T5CRU9</accession>
<dbReference type="EMBL" id="FUZF01000004">
    <property type="protein sequence ID" value="SKB62215.1"/>
    <property type="molecule type" value="Genomic_DNA"/>
</dbReference>
<evidence type="ECO:0000313" key="9">
    <source>
        <dbReference type="EMBL" id="SKB62215.1"/>
    </source>
</evidence>
<proteinExistence type="inferred from homology"/>
<feature type="domain" description="SusD-like N-terminal" evidence="8">
    <location>
        <begin position="89"/>
        <end position="216"/>
    </location>
</feature>
<evidence type="ECO:0000256" key="1">
    <source>
        <dbReference type="ARBA" id="ARBA00004442"/>
    </source>
</evidence>
<dbReference type="InterPro" id="IPR012944">
    <property type="entry name" value="SusD_RagB_dom"/>
</dbReference>
<dbReference type="Pfam" id="PF14322">
    <property type="entry name" value="SusD-like_3"/>
    <property type="match status" value="1"/>
</dbReference>
<organism evidence="9 10">
    <name type="scientific">Sphingobacterium nematocida</name>
    <dbReference type="NCBI Taxonomy" id="1513896"/>
    <lineage>
        <taxon>Bacteria</taxon>
        <taxon>Pseudomonadati</taxon>
        <taxon>Bacteroidota</taxon>
        <taxon>Sphingobacteriia</taxon>
        <taxon>Sphingobacteriales</taxon>
        <taxon>Sphingobacteriaceae</taxon>
        <taxon>Sphingobacterium</taxon>
    </lineage>
</organism>
<dbReference type="Proteomes" id="UP000190150">
    <property type="component" value="Unassembled WGS sequence"/>
</dbReference>
<feature type="signal peptide" evidence="6">
    <location>
        <begin position="1"/>
        <end position="22"/>
    </location>
</feature>